<comment type="caution">
    <text evidence="1">The sequence shown here is derived from an EMBL/GenBank/DDBJ whole genome shotgun (WGS) entry which is preliminary data.</text>
</comment>
<evidence type="ECO:0000313" key="2">
    <source>
        <dbReference type="Proteomes" id="UP000775872"/>
    </source>
</evidence>
<name>A0A9N9Z209_9HYPO</name>
<dbReference type="EMBL" id="CABFOC020000031">
    <property type="protein sequence ID" value="CAH0047628.1"/>
    <property type="molecule type" value="Genomic_DNA"/>
</dbReference>
<proteinExistence type="predicted"/>
<accession>A0A9N9Z209</accession>
<dbReference type="AlphaFoldDB" id="A0A9N9Z209"/>
<dbReference type="OrthoDB" id="4589291at2759"/>
<evidence type="ECO:0000313" key="1">
    <source>
        <dbReference type="EMBL" id="CAH0047628.1"/>
    </source>
</evidence>
<reference evidence="1" key="1">
    <citation type="submission" date="2021-10" db="EMBL/GenBank/DDBJ databases">
        <authorList>
            <person name="Piombo E."/>
        </authorList>
    </citation>
    <scope>NUCLEOTIDE SEQUENCE</scope>
</reference>
<sequence length="231" mass="27003">MVVVPPRSYDSEEPSPPQYTCLKVADREAAAVEDAWEAMAPRKWQKVRFFNLEFTCAPKAFHKNKNFIRRTLRDRKTQPYWKAKLFVKAKNIPRLMRQGFHLSVADLIPGSGEVHFYDEERAKEDTSGDPEWTATLEVFAKSYFTVMSFRLGWITPDTVFMASAFRWDEKQVYQACTSRSSHSFNTLFDEMPTGGWWPAPKDMQNQREPRFLRLSDWVRTITRPKDSQSTA</sequence>
<organism evidence="1 2">
    <name type="scientific">Clonostachys solani</name>
    <dbReference type="NCBI Taxonomy" id="160281"/>
    <lineage>
        <taxon>Eukaryota</taxon>
        <taxon>Fungi</taxon>
        <taxon>Dikarya</taxon>
        <taxon>Ascomycota</taxon>
        <taxon>Pezizomycotina</taxon>
        <taxon>Sordariomycetes</taxon>
        <taxon>Hypocreomycetidae</taxon>
        <taxon>Hypocreales</taxon>
        <taxon>Bionectriaceae</taxon>
        <taxon>Clonostachys</taxon>
    </lineage>
</organism>
<gene>
    <name evidence="1" type="ORF">CSOL1703_00013644</name>
</gene>
<protein>
    <submittedName>
        <fullName evidence="1">Uncharacterized protein</fullName>
    </submittedName>
</protein>
<keyword evidence="2" id="KW-1185">Reference proteome</keyword>
<dbReference type="Proteomes" id="UP000775872">
    <property type="component" value="Unassembled WGS sequence"/>
</dbReference>